<dbReference type="SMART" id="SM00355">
    <property type="entry name" value="ZnF_C2H2"/>
    <property type="match status" value="3"/>
</dbReference>
<proteinExistence type="predicted"/>
<dbReference type="PANTHER" id="PTHR46179:SF19">
    <property type="entry name" value="C2H2 FINGER DOMAIN TRANSCRIPTION FACTOR (EUROFUNG)-RELATED"/>
    <property type="match status" value="1"/>
</dbReference>
<dbReference type="InterPro" id="IPR051061">
    <property type="entry name" value="Zinc_finger_trans_reg"/>
</dbReference>
<feature type="compositionally biased region" description="Polar residues" evidence="1">
    <location>
        <begin position="12"/>
        <end position="24"/>
    </location>
</feature>
<organism evidence="3 4">
    <name type="scientific">Hymenoscyphus albidus</name>
    <dbReference type="NCBI Taxonomy" id="595503"/>
    <lineage>
        <taxon>Eukaryota</taxon>
        <taxon>Fungi</taxon>
        <taxon>Dikarya</taxon>
        <taxon>Ascomycota</taxon>
        <taxon>Pezizomycotina</taxon>
        <taxon>Leotiomycetes</taxon>
        <taxon>Helotiales</taxon>
        <taxon>Helotiaceae</taxon>
        <taxon>Hymenoscyphus</taxon>
    </lineage>
</organism>
<protein>
    <recommendedName>
        <fullName evidence="2">C2H2-type domain-containing protein</fullName>
    </recommendedName>
</protein>
<dbReference type="GO" id="GO:0005634">
    <property type="term" value="C:nucleus"/>
    <property type="evidence" value="ECO:0007669"/>
    <property type="project" value="TreeGrafter"/>
</dbReference>
<accession>A0A9N9PZ89</accession>
<evidence type="ECO:0000259" key="2">
    <source>
        <dbReference type="PROSITE" id="PS00028"/>
    </source>
</evidence>
<evidence type="ECO:0000313" key="4">
    <source>
        <dbReference type="Proteomes" id="UP000701801"/>
    </source>
</evidence>
<evidence type="ECO:0000313" key="3">
    <source>
        <dbReference type="EMBL" id="CAG8980233.1"/>
    </source>
</evidence>
<dbReference type="InterPro" id="IPR013087">
    <property type="entry name" value="Znf_C2H2_type"/>
</dbReference>
<gene>
    <name evidence="3" type="ORF">HYALB_00009815</name>
</gene>
<dbReference type="GO" id="GO:0006357">
    <property type="term" value="P:regulation of transcription by RNA polymerase II"/>
    <property type="evidence" value="ECO:0007669"/>
    <property type="project" value="TreeGrafter"/>
</dbReference>
<evidence type="ECO:0000256" key="1">
    <source>
        <dbReference type="SAM" id="MobiDB-lite"/>
    </source>
</evidence>
<dbReference type="PROSITE" id="PS00028">
    <property type="entry name" value="ZINC_FINGER_C2H2_1"/>
    <property type="match status" value="1"/>
</dbReference>
<dbReference type="AlphaFoldDB" id="A0A9N9PZ89"/>
<sequence>MDLPKDPRNWSLPHSQHASNTFQNPSAFQQNSSLVSQIPITWTPSISPKDIDLASRLPACPLECQSQEKTSSAPADTGIYTCTQHGCTLLFDTIFEMKHHRRIRHPNPCYKTNPWTGKRCDLKFSRPHDLTRHVNSIHKVSKEKEKCELCTDRGFSRHDALVRHMGSAHPEHKTGAKKRKTKCV</sequence>
<dbReference type="EMBL" id="CAJVRM010000370">
    <property type="protein sequence ID" value="CAG8980233.1"/>
    <property type="molecule type" value="Genomic_DNA"/>
</dbReference>
<dbReference type="OrthoDB" id="8117402at2759"/>
<name>A0A9N9PZ89_9HELO</name>
<dbReference type="Proteomes" id="UP000701801">
    <property type="component" value="Unassembled WGS sequence"/>
</dbReference>
<comment type="caution">
    <text evidence="3">The sequence shown here is derived from an EMBL/GenBank/DDBJ whole genome shotgun (WGS) entry which is preliminary data.</text>
</comment>
<keyword evidence="4" id="KW-1185">Reference proteome</keyword>
<dbReference type="PANTHER" id="PTHR46179">
    <property type="entry name" value="ZINC FINGER PROTEIN"/>
    <property type="match status" value="1"/>
</dbReference>
<reference evidence="3" key="1">
    <citation type="submission" date="2021-07" db="EMBL/GenBank/DDBJ databases">
        <authorList>
            <person name="Durling M."/>
        </authorList>
    </citation>
    <scope>NUCLEOTIDE SEQUENCE</scope>
</reference>
<feature type="region of interest" description="Disordered" evidence="1">
    <location>
        <begin position="1"/>
        <end position="24"/>
    </location>
</feature>
<dbReference type="Gene3D" id="3.30.160.60">
    <property type="entry name" value="Classic Zinc Finger"/>
    <property type="match status" value="1"/>
</dbReference>
<feature type="domain" description="C2H2-type" evidence="2">
    <location>
        <begin position="82"/>
        <end position="105"/>
    </location>
</feature>